<dbReference type="KEGG" id="sjv:SJAV_20340"/>
<name>A0AAT9GTG1_9CREN</name>
<evidence type="ECO:0000313" key="1">
    <source>
        <dbReference type="EMBL" id="BFH74090.1"/>
    </source>
</evidence>
<dbReference type="RefSeq" id="WP_369609631.1">
    <property type="nucleotide sequence ID" value="NZ_AP031322.1"/>
</dbReference>
<gene>
    <name evidence="1" type="ORF">SJAV_20340</name>
</gene>
<accession>A0AAT9GTG1</accession>
<proteinExistence type="predicted"/>
<protein>
    <submittedName>
        <fullName evidence="1">Uncharacterized protein</fullName>
    </submittedName>
</protein>
<sequence>MYFILNQGLVQASSPWYEDDGGMTDPNGPTMVQYINITKPDGSFIYESCPRNIWIDPPTGQSNISMEVVLTSPNGVTTSADISLYYSTYILIGRTAPSSNLNTIRIWDWALNKSRAGSWAQKQWIWSTIAVIDSPSGSFTFQYATEGNFWNSVSLQDTWHSIVAFDVTITWYSA</sequence>
<dbReference type="EMBL" id="AP031322">
    <property type="protein sequence ID" value="BFH74090.1"/>
    <property type="molecule type" value="Genomic_DNA"/>
</dbReference>
<dbReference type="AlphaFoldDB" id="A0AAT9GTG1"/>
<reference evidence="1" key="1">
    <citation type="submission" date="2024-03" db="EMBL/GenBank/DDBJ databases">
        <title>Complete genome sequence of Sulfurisphaera javensis strain KD-1.</title>
        <authorList>
            <person name="Sakai H."/>
            <person name="Nur N."/>
            <person name="Suwanto A."/>
            <person name="Kurosawa N."/>
        </authorList>
    </citation>
    <scope>NUCLEOTIDE SEQUENCE</scope>
    <source>
        <strain evidence="1">KD-1</strain>
    </source>
</reference>
<organism evidence="1">
    <name type="scientific">Sulfurisphaera javensis</name>
    <dbReference type="NCBI Taxonomy" id="2049879"/>
    <lineage>
        <taxon>Archaea</taxon>
        <taxon>Thermoproteota</taxon>
        <taxon>Thermoprotei</taxon>
        <taxon>Sulfolobales</taxon>
        <taxon>Sulfolobaceae</taxon>
        <taxon>Sulfurisphaera</taxon>
    </lineage>
</organism>
<dbReference type="GeneID" id="92354981"/>